<dbReference type="InterPro" id="IPR004360">
    <property type="entry name" value="Glyas_Fos-R_dOase_dom"/>
</dbReference>
<protein>
    <recommendedName>
        <fullName evidence="1">Phenazine antibiotic resistance protein</fullName>
    </recommendedName>
</protein>
<accession>A0A0H3FJ76</accession>
<reference evidence="6" key="1">
    <citation type="submission" date="2011-01" db="EMBL/GenBank/DDBJ databases">
        <title>Complete sequence of plasmid1 of Rahnella sp. Y9602.</title>
        <authorList>
            <consortium name="US DOE Joint Genome Institute"/>
            <person name="Lucas S."/>
            <person name="Copeland A."/>
            <person name="Lapidus A."/>
            <person name="Cheng J.-F."/>
            <person name="Goodwin L."/>
            <person name="Pitluck S."/>
            <person name="Lu M."/>
            <person name="Detter J.C."/>
            <person name="Han C."/>
            <person name="Tapia R."/>
            <person name="Land M."/>
            <person name="Hauser L."/>
            <person name="Kyrpides N."/>
            <person name="Ivanova N."/>
            <person name="Ovchinnikova G."/>
            <person name="Pagani I."/>
            <person name="Sobecky P.A."/>
            <person name="Martinez R.J."/>
            <person name="Woyke T."/>
        </authorList>
    </citation>
    <scope>NUCLEOTIDE SEQUENCE [LARGE SCALE GENOMIC DNA]</scope>
    <source>
        <strain evidence="6">Y9602</strain>
        <plasmid evidence="6">pRAHAQ01</plasmid>
    </source>
</reference>
<dbReference type="GO" id="GO:0042803">
    <property type="term" value="F:protein homodimerization activity"/>
    <property type="evidence" value="ECO:0007669"/>
    <property type="project" value="UniProtKB-UniRule"/>
</dbReference>
<keyword evidence="1" id="KW-0046">Antibiotic resistance</keyword>
<gene>
    <name evidence="4" type="ordered locus">Rahaq_4787</name>
    <name evidence="5" type="ORF">ACFPK4_10810</name>
</gene>
<feature type="binding site" evidence="2">
    <location>
        <begin position="35"/>
        <end position="36"/>
    </location>
    <ligand>
        <name>D-alanylgriseoluteate</name>
        <dbReference type="ChEBI" id="CHEBI:167053"/>
    </ligand>
</feature>
<reference evidence="4 6" key="2">
    <citation type="journal article" date="2012" name="J. Bacteriol.">
        <title>Complete Genome Sequence of Rahnella sp. Strain Y9602, a Gammaproteobacterium Isolate from Metal- and Radionuclide-Contaminated Soil.</title>
        <authorList>
            <person name="Martinez R.J."/>
            <person name="Bruce D."/>
            <person name="Detter C."/>
            <person name="Goodwin L.A."/>
            <person name="Han J."/>
            <person name="Han C.S."/>
            <person name="Held B."/>
            <person name="Land M.L."/>
            <person name="Mikhailova N."/>
            <person name="Nolan M."/>
            <person name="Pennacchio L."/>
            <person name="Pitluck S."/>
            <person name="Tapia R."/>
            <person name="Woyke T."/>
            <person name="Sobecky P.A."/>
        </authorList>
    </citation>
    <scope>NUCLEOTIDE SEQUENCE [LARGE SCALE GENOMIC DNA]</scope>
    <source>
        <strain evidence="4 6">Y9602</strain>
        <plasmid evidence="4 6">pRAHAQ01</plasmid>
    </source>
</reference>
<dbReference type="Proteomes" id="UP000007257">
    <property type="component" value="Plasmid pRAHAQ01"/>
</dbReference>
<dbReference type="InterPro" id="IPR026275">
    <property type="entry name" value="Glyoxalase/dOase/EhpR"/>
</dbReference>
<dbReference type="SUPFAM" id="SSF54593">
    <property type="entry name" value="Glyoxalase/Bleomycin resistance protein/Dihydroxybiphenyl dioxygenase"/>
    <property type="match status" value="1"/>
</dbReference>
<dbReference type="HOGENOM" id="CLU_163370_1_0_6"/>
<dbReference type="Gene3D" id="3.30.720.120">
    <property type="match status" value="1"/>
</dbReference>
<dbReference type="KEGG" id="rah:Rahaq_4787"/>
<keyword evidence="4" id="KW-0614">Plasmid</keyword>
<evidence type="ECO:0000313" key="6">
    <source>
        <dbReference type="Proteomes" id="UP000007257"/>
    </source>
</evidence>
<dbReference type="RefSeq" id="WP_013578047.1">
    <property type="nucleotide sequence ID" value="NC_015062.1"/>
</dbReference>
<dbReference type="EMBL" id="JBHUCJ010000020">
    <property type="protein sequence ID" value="MFD3224027.1"/>
    <property type="molecule type" value="Genomic_DNA"/>
</dbReference>
<evidence type="ECO:0000259" key="3">
    <source>
        <dbReference type="PROSITE" id="PS51819"/>
    </source>
</evidence>
<dbReference type="Pfam" id="PF00903">
    <property type="entry name" value="Glyoxalase"/>
    <property type="match status" value="1"/>
</dbReference>
<dbReference type="PANTHER" id="PTHR36503">
    <property type="entry name" value="BLR2520 PROTEIN"/>
    <property type="match status" value="1"/>
</dbReference>
<dbReference type="PIRSF" id="PIRSF039020">
    <property type="entry name" value="EhpR"/>
    <property type="match status" value="1"/>
</dbReference>
<sequence>MIDSNFVILYVNNPQVSARFYEDLLEKQPVEASATFAMFVLPSGMRLGLWSKHTVEPAAEGYAGNGEIVFSADSNEQVDALCSLWRDKGLEIMQEPVEMDFGYTFLALDPDGYRLRVYRLSIE</sequence>
<comment type="subunit">
    <text evidence="1">Homodimer.</text>
</comment>
<dbReference type="AlphaFoldDB" id="A0A0H3FJ76"/>
<dbReference type="Gene3D" id="3.30.720.110">
    <property type="match status" value="1"/>
</dbReference>
<dbReference type="OrthoDB" id="9806945at2"/>
<dbReference type="PROSITE" id="PS51819">
    <property type="entry name" value="VOC"/>
    <property type="match status" value="1"/>
</dbReference>
<name>A0A0H3FJ76_RAHSY</name>
<proteinExistence type="predicted"/>
<dbReference type="EMBL" id="CP002506">
    <property type="protein sequence ID" value="ADW76366.1"/>
    <property type="molecule type" value="Genomic_DNA"/>
</dbReference>
<evidence type="ECO:0000313" key="4">
    <source>
        <dbReference type="EMBL" id="ADW76366.1"/>
    </source>
</evidence>
<dbReference type="PANTHER" id="PTHR36503:SF1">
    <property type="entry name" value="BLR2520 PROTEIN"/>
    <property type="match status" value="1"/>
</dbReference>
<comment type="function">
    <text evidence="1">Required for resistance to the phenazine antibiotic.</text>
</comment>
<keyword evidence="7" id="KW-1185">Reference proteome</keyword>
<evidence type="ECO:0000256" key="1">
    <source>
        <dbReference type="PIRNR" id="PIRNR039020"/>
    </source>
</evidence>
<dbReference type="GO" id="GO:0051213">
    <property type="term" value="F:dioxygenase activity"/>
    <property type="evidence" value="ECO:0007669"/>
    <property type="project" value="UniProtKB-KW"/>
</dbReference>
<dbReference type="GO" id="GO:0046677">
    <property type="term" value="P:response to antibiotic"/>
    <property type="evidence" value="ECO:0007669"/>
    <property type="project" value="UniProtKB-UniRule"/>
</dbReference>
<geneLocation type="plasmid" evidence="4 6">
    <name>pRAHAQ01</name>
</geneLocation>
<evidence type="ECO:0000256" key="2">
    <source>
        <dbReference type="PIRSR" id="PIRSR039020-50"/>
    </source>
</evidence>
<dbReference type="Proteomes" id="UP001598201">
    <property type="component" value="Unassembled WGS sequence"/>
</dbReference>
<evidence type="ECO:0000313" key="5">
    <source>
        <dbReference type="EMBL" id="MFD3224027.1"/>
    </source>
</evidence>
<reference evidence="5 7" key="3">
    <citation type="submission" date="2024-09" db="EMBL/GenBank/DDBJ databases">
        <title>Genomes of Rahnella.</title>
        <authorList>
            <person name="Mnguni F.C."/>
            <person name="Shin G.Y."/>
            <person name="Coutinho T."/>
        </authorList>
    </citation>
    <scope>NUCLEOTIDE SEQUENCE [LARGE SCALE GENOMIC DNA]</scope>
    <source>
        <strain evidence="5 7">20WA0057</strain>
    </source>
</reference>
<dbReference type="InterPro" id="IPR029068">
    <property type="entry name" value="Glyas_Bleomycin-R_OHBP_Dase"/>
</dbReference>
<keyword evidence="4" id="KW-0223">Dioxygenase</keyword>
<feature type="binding site" evidence="2">
    <location>
        <position position="50"/>
    </location>
    <ligand>
        <name>D-alanylgriseoluteate</name>
        <dbReference type="ChEBI" id="CHEBI:167053"/>
    </ligand>
</feature>
<keyword evidence="4" id="KW-0560">Oxidoreductase</keyword>
<feature type="domain" description="VOC" evidence="3">
    <location>
        <begin position="3"/>
        <end position="120"/>
    </location>
</feature>
<dbReference type="eggNOG" id="COG0346">
    <property type="taxonomic scope" value="Bacteria"/>
</dbReference>
<evidence type="ECO:0000313" key="7">
    <source>
        <dbReference type="Proteomes" id="UP001598201"/>
    </source>
</evidence>
<dbReference type="InterPro" id="IPR037523">
    <property type="entry name" value="VOC_core"/>
</dbReference>
<organism evidence="4 6">
    <name type="scientific">Rahnella sp. (strain Y9602)</name>
    <dbReference type="NCBI Taxonomy" id="2703885"/>
    <lineage>
        <taxon>Bacteria</taxon>
        <taxon>Pseudomonadati</taxon>
        <taxon>Pseudomonadota</taxon>
        <taxon>Gammaproteobacteria</taxon>
        <taxon>Enterobacterales</taxon>
        <taxon>Yersiniaceae</taxon>
        <taxon>Rahnella</taxon>
    </lineage>
</organism>